<protein>
    <submittedName>
        <fullName evidence="1">Uncharacterized protein</fullName>
    </submittedName>
</protein>
<sequence>MRPASRFVSRCLVAGMSIWASIVTEMPSAKGDSVVTNQSKALQVVIGDPRVQAFMHPEIDERFPLQVNLPEGVGVEAFAGIDLGVPSVFLKRGTAPDPARANLIVSMLELDNADGTVKFSLPIEGLVGSAQMRLENGSWVVKSMQLVEQ</sequence>
<reference evidence="2" key="1">
    <citation type="submission" date="2015-07" db="EMBL/GenBank/DDBJ databases">
        <authorList>
            <person name="Rodrigo-Torres Lidia"/>
            <person name="Arahal R.David."/>
        </authorList>
    </citation>
    <scope>NUCLEOTIDE SEQUENCE [LARGE SCALE GENOMIC DNA]</scope>
    <source>
        <strain evidence="2">CECT 5096</strain>
    </source>
</reference>
<accession>A0A0M7AWR2</accession>
<proteinExistence type="predicted"/>
<evidence type="ECO:0000313" key="2">
    <source>
        <dbReference type="Proteomes" id="UP000049983"/>
    </source>
</evidence>
<gene>
    <name evidence="1" type="ORF">LA5096_01716</name>
</gene>
<evidence type="ECO:0000313" key="1">
    <source>
        <dbReference type="EMBL" id="CTQ68210.1"/>
    </source>
</evidence>
<dbReference type="EMBL" id="CXWC01000003">
    <property type="protein sequence ID" value="CTQ68210.1"/>
    <property type="molecule type" value="Genomic_DNA"/>
</dbReference>
<name>A0A0M7AWR2_9HYPH</name>
<dbReference type="Proteomes" id="UP000049983">
    <property type="component" value="Unassembled WGS sequence"/>
</dbReference>
<organism evidence="1 2">
    <name type="scientific">Roseibium album</name>
    <dbReference type="NCBI Taxonomy" id="311410"/>
    <lineage>
        <taxon>Bacteria</taxon>
        <taxon>Pseudomonadati</taxon>
        <taxon>Pseudomonadota</taxon>
        <taxon>Alphaproteobacteria</taxon>
        <taxon>Hyphomicrobiales</taxon>
        <taxon>Stappiaceae</taxon>
        <taxon>Roseibium</taxon>
    </lineage>
</organism>
<keyword evidence="2" id="KW-1185">Reference proteome</keyword>
<dbReference type="AlphaFoldDB" id="A0A0M7AWR2"/>